<dbReference type="PANTHER" id="PTHR43465">
    <property type="entry name" value="DUF1680 DOMAIN PROTEIN (AFU_ORTHOLOGUE AFUA_1G08910)"/>
    <property type="match status" value="1"/>
</dbReference>
<dbReference type="Pfam" id="PF20737">
    <property type="entry name" value="Glyco_hydro127C"/>
    <property type="match status" value="1"/>
</dbReference>
<keyword evidence="5" id="KW-1185">Reference proteome</keyword>
<dbReference type="SUPFAM" id="SSF48208">
    <property type="entry name" value="Six-hairpin glycosidases"/>
    <property type="match status" value="1"/>
</dbReference>
<dbReference type="InterPro" id="IPR049049">
    <property type="entry name" value="Beta-AFase-like_GH127_C"/>
</dbReference>
<dbReference type="InterPro" id="IPR012878">
    <property type="entry name" value="Beta-AFase-like_GH127_cat"/>
</dbReference>
<accession>A0ABW6M651</accession>
<sequence length="663" mass="72619">MSLSPSPGPTPTPVPGPVRLGGRAQVALRPTESARVTGGFWYERRRVNAEVSIPQGPALLDSVGNLHNLRLAAGTVSGEYRGELPFLDTDVTKWLEAASWQWAQTDPKAEFAQAEDVDRMIRLLAEAQQDNGYLQSYYQVVKPGLRFVELRWGHELYCAGHLIQAAVAHHRATGREDLLTVARRFADHIDDTFGPGNPVDGICGHPEIETALVELYRETGGQRYLNLAGYFVDRRGHGLLRDGPPMLGDAHAVPPPSAYCQDHVPVREAETVTGHVVRQLYLLAGAADVAAETGDPQLRAAMERLWESMTTTRTHLTGGLGAHHESEDFGDPYELPNERAYCETCAAVASIQWNWRMALLTGRARYSDLMERTLFNGFLAGVSQDGLRWLYVNPLRVRDGYESHGGDNTARRTPWFTCACCPPNVMRLLASLPHYLASTDADGLQLHQYATGSYAGPTDGGRVTVRVDTDYPWQGRIAVTVDEAGPGEWTLSLRVPQWCEQYTLEVGGTPAEQVAEDGWLRIRGAWRPGDTVVLNLGMEPRLTEADPRVDAVRGCVAVERGPLVHCLEQVDQPGVPGLDDIVLDPAAGLTVRHRPDLLGGVTTVVGSGRLRARPAGQGWWPYRAAGSAPVGMPTGTPVELTAIPYYAWANREDGSMRVWLPTS</sequence>
<dbReference type="EMBL" id="JBIAHM010000008">
    <property type="protein sequence ID" value="MFE9601624.1"/>
    <property type="molecule type" value="Genomic_DNA"/>
</dbReference>
<feature type="domain" description="Non-reducing end beta-L-arabinofuranosidase-like GH127 catalytic" evidence="1">
    <location>
        <begin position="35"/>
        <end position="433"/>
    </location>
</feature>
<feature type="domain" description="Non-reducing end beta-L-arabinofuranosidase-like GH127 middle" evidence="2">
    <location>
        <begin position="444"/>
        <end position="538"/>
    </location>
</feature>
<keyword evidence="4" id="KW-0378">Hydrolase</keyword>
<reference evidence="4 5" key="1">
    <citation type="submission" date="2024-10" db="EMBL/GenBank/DDBJ databases">
        <title>The Natural Products Discovery Center: Release of the First 8490 Sequenced Strains for Exploring Actinobacteria Biosynthetic Diversity.</title>
        <authorList>
            <person name="Kalkreuter E."/>
            <person name="Kautsar S.A."/>
            <person name="Yang D."/>
            <person name="Bader C.D."/>
            <person name="Teijaro C.N."/>
            <person name="Fluegel L."/>
            <person name="Davis C.M."/>
            <person name="Simpson J.R."/>
            <person name="Lauterbach L."/>
            <person name="Steele A.D."/>
            <person name="Gui C."/>
            <person name="Meng S."/>
            <person name="Li G."/>
            <person name="Viehrig K."/>
            <person name="Ye F."/>
            <person name="Su P."/>
            <person name="Kiefer A.F."/>
            <person name="Nichols A."/>
            <person name="Cepeda A.J."/>
            <person name="Yan W."/>
            <person name="Fan B."/>
            <person name="Jiang Y."/>
            <person name="Adhikari A."/>
            <person name="Zheng C.-J."/>
            <person name="Schuster L."/>
            <person name="Cowan T.M."/>
            <person name="Smanski M.J."/>
            <person name="Chevrette M.G."/>
            <person name="De Carvalho L.P.S."/>
            <person name="Shen B."/>
        </authorList>
    </citation>
    <scope>NUCLEOTIDE SEQUENCE [LARGE SCALE GENOMIC DNA]</scope>
    <source>
        <strain evidence="4 5">NPDC006488</strain>
    </source>
</reference>
<evidence type="ECO:0000313" key="5">
    <source>
        <dbReference type="Proteomes" id="UP001601303"/>
    </source>
</evidence>
<dbReference type="Pfam" id="PF07944">
    <property type="entry name" value="Beta-AFase-like_GH127_cat"/>
    <property type="match status" value="1"/>
</dbReference>
<evidence type="ECO:0000259" key="2">
    <source>
        <dbReference type="Pfam" id="PF20736"/>
    </source>
</evidence>
<dbReference type="InterPro" id="IPR049174">
    <property type="entry name" value="Beta-AFase-like"/>
</dbReference>
<dbReference type="PANTHER" id="PTHR43465:SF2">
    <property type="entry name" value="DUF1680 DOMAIN PROTEIN (AFU_ORTHOLOGUE AFUA_1G08910)"/>
    <property type="match status" value="1"/>
</dbReference>
<feature type="domain" description="Non-reducing end beta-L-arabinofuranosidase-like GH127 C-terminal" evidence="3">
    <location>
        <begin position="540"/>
        <end position="661"/>
    </location>
</feature>
<evidence type="ECO:0000259" key="3">
    <source>
        <dbReference type="Pfam" id="PF20737"/>
    </source>
</evidence>
<organism evidence="4 5">
    <name type="scientific">Streptomyces hokutonensis</name>
    <dbReference type="NCBI Taxonomy" id="1306990"/>
    <lineage>
        <taxon>Bacteria</taxon>
        <taxon>Bacillati</taxon>
        <taxon>Actinomycetota</taxon>
        <taxon>Actinomycetes</taxon>
        <taxon>Kitasatosporales</taxon>
        <taxon>Streptomycetaceae</taxon>
        <taxon>Streptomyces</taxon>
    </lineage>
</organism>
<dbReference type="GO" id="GO:0016787">
    <property type="term" value="F:hydrolase activity"/>
    <property type="evidence" value="ECO:0007669"/>
    <property type="project" value="UniProtKB-KW"/>
</dbReference>
<dbReference type="Pfam" id="PF20736">
    <property type="entry name" value="Glyco_hydro127M"/>
    <property type="match status" value="1"/>
</dbReference>
<protein>
    <submittedName>
        <fullName evidence="4">Glycoside hydrolase family 127 protein</fullName>
    </submittedName>
</protein>
<dbReference type="Proteomes" id="UP001601303">
    <property type="component" value="Unassembled WGS sequence"/>
</dbReference>
<comment type="caution">
    <text evidence="4">The sequence shown here is derived from an EMBL/GenBank/DDBJ whole genome shotgun (WGS) entry which is preliminary data.</text>
</comment>
<gene>
    <name evidence="4" type="ORF">ACFYNQ_24040</name>
</gene>
<proteinExistence type="predicted"/>
<dbReference type="InterPro" id="IPR049046">
    <property type="entry name" value="Beta-AFase-like_GH127_middle"/>
</dbReference>
<dbReference type="InterPro" id="IPR008928">
    <property type="entry name" value="6-hairpin_glycosidase_sf"/>
</dbReference>
<evidence type="ECO:0000313" key="4">
    <source>
        <dbReference type="EMBL" id="MFE9601624.1"/>
    </source>
</evidence>
<evidence type="ECO:0000259" key="1">
    <source>
        <dbReference type="Pfam" id="PF07944"/>
    </source>
</evidence>
<dbReference type="RefSeq" id="WP_388108983.1">
    <property type="nucleotide sequence ID" value="NZ_JBIAHM010000008.1"/>
</dbReference>
<name>A0ABW6M651_9ACTN</name>